<dbReference type="Proteomes" id="UP000694851">
    <property type="component" value="Unplaced"/>
</dbReference>
<reference evidence="3" key="1">
    <citation type="submission" date="2025-08" db="UniProtKB">
        <authorList>
            <consortium name="RefSeq"/>
        </authorList>
    </citation>
    <scope>IDENTIFICATION</scope>
    <source>
        <tissue evidence="3">Muscle</tissue>
    </source>
</reference>
<feature type="compositionally biased region" description="Basic and acidic residues" evidence="1">
    <location>
        <begin position="11"/>
        <end position="20"/>
    </location>
</feature>
<evidence type="ECO:0000256" key="1">
    <source>
        <dbReference type="SAM" id="MobiDB-lite"/>
    </source>
</evidence>
<evidence type="ECO:0000313" key="3">
    <source>
        <dbReference type="RefSeq" id="XP_019481290.1"/>
    </source>
</evidence>
<sequence length="87" mass="9659">MAASQTRKRPPQREGLLDHRGFQCLWFKPERLSPPLYTPDAWGSVPTLKSPHPRPPTAEGNTPGEPALLEVPTPNPHSPQSSQECRV</sequence>
<dbReference type="GeneID" id="109372479"/>
<protein>
    <submittedName>
        <fullName evidence="3">Uncharacterized protein LOC109372479 isoform X2</fullName>
    </submittedName>
</protein>
<gene>
    <name evidence="3" type="primary">LOC109372479</name>
</gene>
<keyword evidence="2" id="KW-1185">Reference proteome</keyword>
<feature type="compositionally biased region" description="Basic residues" evidence="1">
    <location>
        <begin position="1"/>
        <end position="10"/>
    </location>
</feature>
<feature type="region of interest" description="Disordered" evidence="1">
    <location>
        <begin position="36"/>
        <end position="87"/>
    </location>
</feature>
<accession>A0A8B7PXP8</accession>
<organism evidence="2 3">
    <name type="scientific">Hipposideros armiger</name>
    <name type="common">Great Himalayan leaf-nosed bat</name>
    <dbReference type="NCBI Taxonomy" id="186990"/>
    <lineage>
        <taxon>Eukaryota</taxon>
        <taxon>Metazoa</taxon>
        <taxon>Chordata</taxon>
        <taxon>Craniata</taxon>
        <taxon>Vertebrata</taxon>
        <taxon>Euteleostomi</taxon>
        <taxon>Mammalia</taxon>
        <taxon>Eutheria</taxon>
        <taxon>Laurasiatheria</taxon>
        <taxon>Chiroptera</taxon>
        <taxon>Yinpterochiroptera</taxon>
        <taxon>Rhinolophoidea</taxon>
        <taxon>Hipposideridae</taxon>
        <taxon>Hipposideros</taxon>
    </lineage>
</organism>
<dbReference type="AlphaFoldDB" id="A0A8B7PXP8"/>
<evidence type="ECO:0000313" key="2">
    <source>
        <dbReference type="Proteomes" id="UP000694851"/>
    </source>
</evidence>
<feature type="region of interest" description="Disordered" evidence="1">
    <location>
        <begin position="1"/>
        <end position="20"/>
    </location>
</feature>
<name>A0A8B7PXP8_HIPAR</name>
<dbReference type="RefSeq" id="XP_019481290.1">
    <property type="nucleotide sequence ID" value="XM_019625745.1"/>
</dbReference>
<proteinExistence type="predicted"/>
<feature type="compositionally biased region" description="Polar residues" evidence="1">
    <location>
        <begin position="78"/>
        <end position="87"/>
    </location>
</feature>